<gene>
    <name evidence="4" type="ORF">D7M11_09170</name>
</gene>
<evidence type="ECO:0000313" key="4">
    <source>
        <dbReference type="EMBL" id="RKN85249.1"/>
    </source>
</evidence>
<dbReference type="InterPro" id="IPR051465">
    <property type="entry name" value="Cell_Envelope_Struct_Comp"/>
</dbReference>
<dbReference type="AlphaFoldDB" id="A0A3B0CLZ0"/>
<keyword evidence="5" id="KW-1185">Reference proteome</keyword>
<reference evidence="4 5" key="1">
    <citation type="journal article" date="2007" name="Int. J. Syst. Evol. Microbiol.">
        <title>Paenibacillus ginsengarvi sp. nov., isolated from soil from ginseng cultivation.</title>
        <authorList>
            <person name="Yoon M.H."/>
            <person name="Ten L.N."/>
            <person name="Im W.T."/>
        </authorList>
    </citation>
    <scope>NUCLEOTIDE SEQUENCE [LARGE SCALE GENOMIC DNA]</scope>
    <source>
        <strain evidence="4 5">KCTC 13059</strain>
    </source>
</reference>
<evidence type="ECO:0000256" key="2">
    <source>
        <dbReference type="SAM" id="SignalP"/>
    </source>
</evidence>
<feature type="domain" description="SLH" evidence="3">
    <location>
        <begin position="140"/>
        <end position="202"/>
    </location>
</feature>
<dbReference type="Proteomes" id="UP000282311">
    <property type="component" value="Unassembled WGS sequence"/>
</dbReference>
<dbReference type="RefSeq" id="WP_120746901.1">
    <property type="nucleotide sequence ID" value="NZ_RBAH01000005.1"/>
</dbReference>
<feature type="chain" id="PRO_5017335844" evidence="2">
    <location>
        <begin position="28"/>
        <end position="420"/>
    </location>
</feature>
<organism evidence="4 5">
    <name type="scientific">Paenibacillus ginsengarvi</name>
    <dbReference type="NCBI Taxonomy" id="400777"/>
    <lineage>
        <taxon>Bacteria</taxon>
        <taxon>Bacillati</taxon>
        <taxon>Bacillota</taxon>
        <taxon>Bacilli</taxon>
        <taxon>Bacillales</taxon>
        <taxon>Paenibacillaceae</taxon>
        <taxon>Paenibacillus</taxon>
    </lineage>
</organism>
<name>A0A3B0CLZ0_9BACL</name>
<feature type="region of interest" description="Disordered" evidence="1">
    <location>
        <begin position="28"/>
        <end position="60"/>
    </location>
</feature>
<evidence type="ECO:0000256" key="1">
    <source>
        <dbReference type="SAM" id="MobiDB-lite"/>
    </source>
</evidence>
<feature type="compositionally biased region" description="Low complexity" evidence="1">
    <location>
        <begin position="40"/>
        <end position="60"/>
    </location>
</feature>
<comment type="caution">
    <text evidence="4">The sequence shown here is derived from an EMBL/GenBank/DDBJ whole genome shotgun (WGS) entry which is preliminary data.</text>
</comment>
<protein>
    <submittedName>
        <fullName evidence="4">S-layer homology domain-containing protein</fullName>
    </submittedName>
</protein>
<proteinExistence type="predicted"/>
<accession>A0A3B0CLZ0</accession>
<feature type="signal peptide" evidence="2">
    <location>
        <begin position="1"/>
        <end position="27"/>
    </location>
</feature>
<dbReference type="InterPro" id="IPR001119">
    <property type="entry name" value="SLH_dom"/>
</dbReference>
<feature type="domain" description="SLH" evidence="3">
    <location>
        <begin position="206"/>
        <end position="269"/>
    </location>
</feature>
<evidence type="ECO:0000259" key="3">
    <source>
        <dbReference type="PROSITE" id="PS51272"/>
    </source>
</evidence>
<dbReference type="EMBL" id="RBAH01000005">
    <property type="protein sequence ID" value="RKN85249.1"/>
    <property type="molecule type" value="Genomic_DNA"/>
</dbReference>
<evidence type="ECO:0000313" key="5">
    <source>
        <dbReference type="Proteomes" id="UP000282311"/>
    </source>
</evidence>
<keyword evidence="2" id="KW-0732">Signal</keyword>
<dbReference type="Pfam" id="PF00395">
    <property type="entry name" value="SLH"/>
    <property type="match status" value="3"/>
</dbReference>
<sequence length="420" mass="45963">MKKVFKTCVLTTMTVAMLVGGAGSAFADKGKDRDDDKSNNKSSSQNWNNNGNNNGSNKGTNIKFENKGDVNFFFNFSDLKGTDVEWAVKYIASLSGKQVFQGFEDGTFRPREKVTRIQAIVAAVRNMGLEAQAQQEMNTKLNFKDADKIPDWAVGYVAVALENDLFFETESSVQPDKPADRLWATTLLVKSTKQYDAEVKANMNAKLPFKDAGQIPAGSVGYVKVALDHKLIDGFEDNTFRPNEPVTRAQLAALLDRVGDQLPGQEQNLASGTVTAYPNNNVLTITQNGKTVPVTVDPNAFVYRGGVRVALGALVPGDVVRVKLVNNVAIYVEVTSTTTNPNVDFTLNGRVYSYDIGSDEKITKIYVNTAANTNDQPILQTFEVAANYTIENGDRMSLINGRSITVSGTNRVVNKIKVNW</sequence>
<dbReference type="OrthoDB" id="5845122at2"/>
<dbReference type="PROSITE" id="PS51272">
    <property type="entry name" value="SLH"/>
    <property type="match status" value="3"/>
</dbReference>
<dbReference type="PANTHER" id="PTHR43308">
    <property type="entry name" value="OUTER MEMBRANE PROTEIN ALPHA-RELATED"/>
    <property type="match status" value="1"/>
</dbReference>
<feature type="domain" description="SLH" evidence="3">
    <location>
        <begin position="73"/>
        <end position="137"/>
    </location>
</feature>
<feature type="compositionally biased region" description="Basic and acidic residues" evidence="1">
    <location>
        <begin position="28"/>
        <end position="39"/>
    </location>
</feature>